<dbReference type="AlphaFoldDB" id="A0A6P7GLY1"/>
<proteinExistence type="predicted"/>
<reference evidence="1" key="1">
    <citation type="submission" date="2025-08" db="UniProtKB">
        <authorList>
            <consortium name="RefSeq"/>
        </authorList>
    </citation>
    <scope>IDENTIFICATION</scope>
    <source>
        <tissue evidence="1">Whole insect</tissue>
    </source>
</reference>
<organism evidence="1">
    <name type="scientific">Diabrotica virgifera virgifera</name>
    <name type="common">western corn rootworm</name>
    <dbReference type="NCBI Taxonomy" id="50390"/>
    <lineage>
        <taxon>Eukaryota</taxon>
        <taxon>Metazoa</taxon>
        <taxon>Ecdysozoa</taxon>
        <taxon>Arthropoda</taxon>
        <taxon>Hexapoda</taxon>
        <taxon>Insecta</taxon>
        <taxon>Pterygota</taxon>
        <taxon>Neoptera</taxon>
        <taxon>Endopterygota</taxon>
        <taxon>Coleoptera</taxon>
        <taxon>Polyphaga</taxon>
        <taxon>Cucujiformia</taxon>
        <taxon>Chrysomeloidea</taxon>
        <taxon>Chrysomelidae</taxon>
        <taxon>Galerucinae</taxon>
        <taxon>Diabroticina</taxon>
        <taxon>Diabroticites</taxon>
        <taxon>Diabrotica</taxon>
    </lineage>
</organism>
<dbReference type="InParanoid" id="A0A6P7GLY1"/>
<protein>
    <submittedName>
        <fullName evidence="1">Uncharacterized protein LOC114344013</fullName>
    </submittedName>
</protein>
<gene>
    <name evidence="1" type="primary">LOC114344013</name>
</gene>
<dbReference type="RefSeq" id="XP_028150664.1">
    <property type="nucleotide sequence ID" value="XM_028294863.1"/>
</dbReference>
<evidence type="ECO:0000313" key="1">
    <source>
        <dbReference type="RefSeq" id="XP_028150664.1"/>
    </source>
</evidence>
<name>A0A6P7GLY1_DIAVI</name>
<accession>A0A6P7GLY1</accession>
<sequence>MANIAYSLEEERSVFFREGDEQAAIEYGKGKFSKLEAYFHLNREDEHANNIKYPDIHMYYWWNASAHKWVRRVYDKCIIISRMYTVSPKEVERMYLQILVLHVAGATSFITLKTVDGVLCGTFQEWLLMAVSVQRRGN</sequence>